<reference evidence="3" key="1">
    <citation type="journal article" date="2019" name="Int. J. Syst. Evol. Microbiol.">
        <title>The Global Catalogue of Microorganisms (GCM) 10K type strain sequencing project: providing services to taxonomists for standard genome sequencing and annotation.</title>
        <authorList>
            <consortium name="The Broad Institute Genomics Platform"/>
            <consortium name="The Broad Institute Genome Sequencing Center for Infectious Disease"/>
            <person name="Wu L."/>
            <person name="Ma J."/>
        </authorList>
    </citation>
    <scope>NUCLEOTIDE SEQUENCE [LARGE SCALE GENOMIC DNA]</scope>
    <source>
        <strain evidence="3">CCUG 56401</strain>
    </source>
</reference>
<sequence length="76" mass="7749">MMKSALRRTTAGAALAGLALLGLGTPALADAPPPAVVDEPDTSQLNNLWTFAPLGVPVFGLVQSVVEAPQKVLPSE</sequence>
<comment type="caution">
    <text evidence="2">The sequence shown here is derived from an EMBL/GenBank/DDBJ whole genome shotgun (WGS) entry which is preliminary data.</text>
</comment>
<dbReference type="RefSeq" id="WP_263253450.1">
    <property type="nucleotide sequence ID" value="NZ_BAABLT010000042.1"/>
</dbReference>
<dbReference type="Proteomes" id="UP001597018">
    <property type="component" value="Unassembled WGS sequence"/>
</dbReference>
<evidence type="ECO:0000313" key="3">
    <source>
        <dbReference type="Proteomes" id="UP001597018"/>
    </source>
</evidence>
<keyword evidence="3" id="KW-1185">Reference proteome</keyword>
<accession>A0ABW3FZC4</accession>
<evidence type="ECO:0000313" key="2">
    <source>
        <dbReference type="EMBL" id="MFD0922635.1"/>
    </source>
</evidence>
<keyword evidence="1" id="KW-0732">Signal</keyword>
<gene>
    <name evidence="2" type="ORF">ACFQ16_23060</name>
</gene>
<dbReference type="EMBL" id="JBHTIW010000023">
    <property type="protein sequence ID" value="MFD0922635.1"/>
    <property type="molecule type" value="Genomic_DNA"/>
</dbReference>
<feature type="chain" id="PRO_5046322155" description="Secreted protein" evidence="1">
    <location>
        <begin position="30"/>
        <end position="76"/>
    </location>
</feature>
<protein>
    <recommendedName>
        <fullName evidence="4">Secreted protein</fullName>
    </recommendedName>
</protein>
<organism evidence="2 3">
    <name type="scientific">Saccharopolyspora rosea</name>
    <dbReference type="NCBI Taxonomy" id="524884"/>
    <lineage>
        <taxon>Bacteria</taxon>
        <taxon>Bacillati</taxon>
        <taxon>Actinomycetota</taxon>
        <taxon>Actinomycetes</taxon>
        <taxon>Pseudonocardiales</taxon>
        <taxon>Pseudonocardiaceae</taxon>
        <taxon>Saccharopolyspora</taxon>
    </lineage>
</organism>
<feature type="signal peptide" evidence="1">
    <location>
        <begin position="1"/>
        <end position="29"/>
    </location>
</feature>
<evidence type="ECO:0000256" key="1">
    <source>
        <dbReference type="SAM" id="SignalP"/>
    </source>
</evidence>
<evidence type="ECO:0008006" key="4">
    <source>
        <dbReference type="Google" id="ProtNLM"/>
    </source>
</evidence>
<proteinExistence type="predicted"/>
<name>A0ABW3FZC4_9PSEU</name>